<dbReference type="InterPro" id="IPR002182">
    <property type="entry name" value="NB-ARC"/>
</dbReference>
<dbReference type="InterPro" id="IPR038005">
    <property type="entry name" value="RX-like_CC"/>
</dbReference>
<dbReference type="FunFam" id="1.10.10.10:FF:000322">
    <property type="entry name" value="Probable disease resistance protein At1g63360"/>
    <property type="match status" value="1"/>
</dbReference>
<evidence type="ECO:0000256" key="1">
    <source>
        <dbReference type="ARBA" id="ARBA00008894"/>
    </source>
</evidence>
<dbReference type="Pfam" id="PF00931">
    <property type="entry name" value="NB-ARC"/>
    <property type="match status" value="1"/>
</dbReference>
<dbReference type="EMBL" id="KI630464">
    <property type="protein sequence ID" value="EYU38961.1"/>
    <property type="molecule type" value="Genomic_DNA"/>
</dbReference>
<dbReference type="PANTHER" id="PTHR36766:SF70">
    <property type="entry name" value="DISEASE RESISTANCE PROTEIN RGA4"/>
    <property type="match status" value="1"/>
</dbReference>
<feature type="domain" description="NB-ARC" evidence="7">
    <location>
        <begin position="188"/>
        <end position="347"/>
    </location>
</feature>
<dbReference type="CDD" id="cd14798">
    <property type="entry name" value="RX-CC_like"/>
    <property type="match status" value="1"/>
</dbReference>
<dbReference type="Pfam" id="PF18052">
    <property type="entry name" value="Rx_N"/>
    <property type="match status" value="1"/>
</dbReference>
<dbReference type="Pfam" id="PF23247">
    <property type="entry name" value="LRR_RPS2"/>
    <property type="match status" value="1"/>
</dbReference>
<organism evidence="12 13">
    <name type="scientific">Erythranthe guttata</name>
    <name type="common">Yellow monkey flower</name>
    <name type="synonym">Mimulus guttatus</name>
    <dbReference type="NCBI Taxonomy" id="4155"/>
    <lineage>
        <taxon>Eukaryota</taxon>
        <taxon>Viridiplantae</taxon>
        <taxon>Streptophyta</taxon>
        <taxon>Embryophyta</taxon>
        <taxon>Tracheophyta</taxon>
        <taxon>Spermatophyta</taxon>
        <taxon>Magnoliopsida</taxon>
        <taxon>eudicotyledons</taxon>
        <taxon>Gunneridae</taxon>
        <taxon>Pentapetalae</taxon>
        <taxon>asterids</taxon>
        <taxon>lamiids</taxon>
        <taxon>Lamiales</taxon>
        <taxon>Phrymaceae</taxon>
        <taxon>Erythranthe</taxon>
    </lineage>
</organism>
<dbReference type="Pfam" id="PF23559">
    <property type="entry name" value="WHD_DRP"/>
    <property type="match status" value="1"/>
</dbReference>
<evidence type="ECO:0000256" key="3">
    <source>
        <dbReference type="ARBA" id="ARBA00022737"/>
    </source>
</evidence>
<dbReference type="Gene3D" id="3.40.50.300">
    <property type="entry name" value="P-loop containing nucleotide triphosphate hydrolases"/>
    <property type="match status" value="1"/>
</dbReference>
<dbReference type="SUPFAM" id="SSF52540">
    <property type="entry name" value="P-loop containing nucleoside triphosphate hydrolases"/>
    <property type="match status" value="1"/>
</dbReference>
<evidence type="ECO:0000256" key="5">
    <source>
        <dbReference type="ARBA" id="ARBA00022821"/>
    </source>
</evidence>
<reference evidence="12 13" key="1">
    <citation type="journal article" date="2013" name="Proc. Natl. Acad. Sci. U.S.A.">
        <title>Fine-scale variation in meiotic recombination in Mimulus inferred from population shotgun sequencing.</title>
        <authorList>
            <person name="Hellsten U."/>
            <person name="Wright K.M."/>
            <person name="Jenkins J."/>
            <person name="Shu S."/>
            <person name="Yuan Y."/>
            <person name="Wessler S.R."/>
            <person name="Schmutz J."/>
            <person name="Willis J.H."/>
            <person name="Rokhsar D.S."/>
        </authorList>
    </citation>
    <scope>NUCLEOTIDE SEQUENCE [LARGE SCALE GENOMIC DNA]</scope>
    <source>
        <strain evidence="13">cv. DUN x IM62</strain>
    </source>
</reference>
<proteinExistence type="inferred from homology"/>
<dbReference type="Gene3D" id="1.10.10.10">
    <property type="entry name" value="Winged helix-like DNA-binding domain superfamily/Winged helix DNA-binding domain"/>
    <property type="match status" value="1"/>
</dbReference>
<feature type="domain" description="Disease resistance protein At4g27190-like leucine-rich repeats" evidence="9">
    <location>
        <begin position="850"/>
        <end position="983"/>
    </location>
</feature>
<keyword evidence="2" id="KW-0433">Leucine-rich repeat</keyword>
<dbReference type="eggNOG" id="KOG4658">
    <property type="taxonomic scope" value="Eukaryota"/>
</dbReference>
<dbReference type="InterPro" id="IPR056789">
    <property type="entry name" value="LRR_R13L1-DRL21"/>
</dbReference>
<dbReference type="Gene3D" id="1.20.5.4130">
    <property type="match status" value="1"/>
</dbReference>
<dbReference type="Proteomes" id="UP000030748">
    <property type="component" value="Unassembled WGS sequence"/>
</dbReference>
<evidence type="ECO:0000256" key="4">
    <source>
        <dbReference type="ARBA" id="ARBA00022741"/>
    </source>
</evidence>
<keyword evidence="5" id="KW-0611">Plant defense</keyword>
<dbReference type="Gene3D" id="1.10.8.430">
    <property type="entry name" value="Helical domain of apoptotic protease-activating factors"/>
    <property type="match status" value="1"/>
</dbReference>
<evidence type="ECO:0000313" key="13">
    <source>
        <dbReference type="Proteomes" id="UP000030748"/>
    </source>
</evidence>
<protein>
    <recommendedName>
        <fullName evidence="14">Rx N-terminal domain-containing protein</fullName>
    </recommendedName>
</protein>
<accession>A0A022RFJ9</accession>
<feature type="domain" description="Disease resistance protein winged helix" evidence="10">
    <location>
        <begin position="431"/>
        <end position="500"/>
    </location>
</feature>
<evidence type="ECO:0000259" key="10">
    <source>
        <dbReference type="Pfam" id="PF23559"/>
    </source>
</evidence>
<dbReference type="InterPro" id="IPR042197">
    <property type="entry name" value="Apaf_helical"/>
</dbReference>
<keyword evidence="6" id="KW-0067">ATP-binding</keyword>
<evidence type="ECO:0000259" key="9">
    <source>
        <dbReference type="Pfam" id="PF23247"/>
    </source>
</evidence>
<gene>
    <name evidence="12" type="ORF">MIMGU_mgv1a022338mg</name>
</gene>
<evidence type="ECO:0000256" key="6">
    <source>
        <dbReference type="ARBA" id="ARBA00022840"/>
    </source>
</evidence>
<dbReference type="InterPro" id="IPR058922">
    <property type="entry name" value="WHD_DRP"/>
</dbReference>
<dbReference type="GO" id="GO:0043531">
    <property type="term" value="F:ADP binding"/>
    <property type="evidence" value="ECO:0007669"/>
    <property type="project" value="InterPro"/>
</dbReference>
<name>A0A022RFJ9_ERYGU</name>
<evidence type="ECO:0000256" key="2">
    <source>
        <dbReference type="ARBA" id="ARBA00022614"/>
    </source>
</evidence>
<dbReference type="Pfam" id="PF25019">
    <property type="entry name" value="LRR_R13L1-DRL21"/>
    <property type="match status" value="1"/>
</dbReference>
<dbReference type="GO" id="GO:0051707">
    <property type="term" value="P:response to other organism"/>
    <property type="evidence" value="ECO:0007669"/>
    <property type="project" value="UniProtKB-ARBA"/>
</dbReference>
<keyword evidence="3" id="KW-0677">Repeat</keyword>
<dbReference type="GO" id="GO:0005524">
    <property type="term" value="F:ATP binding"/>
    <property type="evidence" value="ECO:0007669"/>
    <property type="project" value="UniProtKB-KW"/>
</dbReference>
<dbReference type="GO" id="GO:0006952">
    <property type="term" value="P:defense response"/>
    <property type="evidence" value="ECO:0007669"/>
    <property type="project" value="UniProtKB-KW"/>
</dbReference>
<dbReference type="AlphaFoldDB" id="A0A022RFJ9"/>
<keyword evidence="13" id="KW-1185">Reference proteome</keyword>
<comment type="similarity">
    <text evidence="1">Belongs to the disease resistance NB-LRR family.</text>
</comment>
<dbReference type="InterPro" id="IPR041118">
    <property type="entry name" value="Rx_N"/>
</dbReference>
<sequence length="1104" mass="124749">MVAEVVAEAALRAAIQVILQNLTSVSVEQINLVQDFNEDLKRLRGSVSMIWSFLNDAEKKQVNDESVKQWLKKLESVAYDADNVLDELHYHHKKIQTQHKVEKMVRGFFPYSIRHPNTTRRIKDINKKLEEINHEAINYGLQKAVVGAYAPIDGLGPSASTETDSFTIDPIFLAREKNVFEIVNMITDLPNDQVFSILPIVGMGGLGKSSLAKKVFDHETVKNHFAKRFWVHVSENFNVVILLKKILTSLTETNVELGNKQALLEKFQKDLGAERFLLVLDDVWNDSQERWDEFIIPLTRISSASGNGIIVTTRSEIVASMVTTLPIHKLNTLSEDDCWSIIKAKAIGEGHIPSEFETIGVSIAKRCQGLPMAAKVVGGLLRGKPIDEWLSIEKNWLSDLGDRNSISKILKLSFDHLLSPSLKKCFAYCSIYPKGYDLQRERLVELWMAEGFLGGNDDMENVGNKLFNLLLENSLLQVVKANCYGDITYYNMHGLVHDLASSILNSSDQVRYIGLQSIDGESCILKEQASCVRSLMFNEKICALMFSEFKSLHVLILMGHCVEELPSSIRDLIHLRCLDISGIKYLRCLPDSIGELYHLQTLRACYALEKLPNTMKHLISLRHLHIPAWIELPPEMGRLTSLRTLPYFGVGDEKGCGIGELGTLKNLQGELEIYNLDKVYDKEEAKRAELLQKSNIVKLKLAWREVDNREGENGDESVLEGLQPHPNLKSLQIYGFGGRSLALWCSNMVGLNNLMEIRLENCTKCEQVPTLGPLPRLKTLHLINLENVKSIDSLFYGIDNCRRCNNTITVFPALERLELVGMSKLSEWLEAELMPYATENQQLSQLLLVVFPSLKYLEVNGCGELMSAPSHFPCLQELGISRVHSGVPLANICGVNLTSLAKLRIVSIDGLVCLPDSLFHNNQKLSSLMIWRCPNLTHLVRRFQNGGASAMRELEIWDCSKLTELPDNLHSLIALERLSIHRCPNLETIPYPHESRNQQLLGFKNFVEIEELPDWVIGNNNNNYNNLSSSLQKLRISNFKKLCRLPSKQAMLRLTKLTDLKIDKCPMLNLNERRGADDDSEWPKISHIPNVIVDDEVVIPTNTH</sequence>
<evidence type="ECO:0008006" key="14">
    <source>
        <dbReference type="Google" id="ProtNLM"/>
    </source>
</evidence>
<keyword evidence="4" id="KW-0547">Nucleotide-binding</keyword>
<evidence type="ECO:0000259" key="8">
    <source>
        <dbReference type="Pfam" id="PF18052"/>
    </source>
</evidence>
<evidence type="ECO:0000313" key="12">
    <source>
        <dbReference type="EMBL" id="EYU38961.1"/>
    </source>
</evidence>
<dbReference type="InterPro" id="IPR057135">
    <property type="entry name" value="At4g27190-like_LRR"/>
</dbReference>
<dbReference type="Gene3D" id="3.80.10.10">
    <property type="entry name" value="Ribonuclease Inhibitor"/>
    <property type="match status" value="2"/>
</dbReference>
<feature type="domain" description="R13L1/DRL21-like LRR repeat region" evidence="11">
    <location>
        <begin position="658"/>
        <end position="784"/>
    </location>
</feature>
<dbReference type="InterPro" id="IPR027417">
    <property type="entry name" value="P-loop_NTPase"/>
</dbReference>
<dbReference type="SUPFAM" id="SSF52058">
    <property type="entry name" value="L domain-like"/>
    <property type="match status" value="1"/>
</dbReference>
<feature type="domain" description="Disease resistance N-terminal" evidence="8">
    <location>
        <begin position="14"/>
        <end position="100"/>
    </location>
</feature>
<dbReference type="InterPro" id="IPR036388">
    <property type="entry name" value="WH-like_DNA-bd_sf"/>
</dbReference>
<dbReference type="PANTHER" id="PTHR36766">
    <property type="entry name" value="PLANT BROAD-SPECTRUM MILDEW RESISTANCE PROTEIN RPW8"/>
    <property type="match status" value="1"/>
</dbReference>
<dbReference type="SUPFAM" id="SSF52047">
    <property type="entry name" value="RNI-like"/>
    <property type="match status" value="1"/>
</dbReference>
<evidence type="ECO:0000259" key="7">
    <source>
        <dbReference type="Pfam" id="PF00931"/>
    </source>
</evidence>
<dbReference type="PRINTS" id="PR00364">
    <property type="entry name" value="DISEASERSIST"/>
</dbReference>
<dbReference type="InterPro" id="IPR032675">
    <property type="entry name" value="LRR_dom_sf"/>
</dbReference>
<evidence type="ECO:0000259" key="11">
    <source>
        <dbReference type="Pfam" id="PF25019"/>
    </source>
</evidence>